<reference evidence="4" key="1">
    <citation type="submission" date="2021-01" db="EMBL/GenBank/DDBJ databases">
        <title>Whole genome shotgun sequence of Virgisporangium ochraceum NBRC 16418.</title>
        <authorList>
            <person name="Komaki H."/>
            <person name="Tamura T."/>
        </authorList>
    </citation>
    <scope>NUCLEOTIDE SEQUENCE</scope>
    <source>
        <strain evidence="4">NBRC 16418</strain>
    </source>
</reference>
<dbReference type="EMBL" id="BOPH01000134">
    <property type="protein sequence ID" value="GIJ74370.1"/>
    <property type="molecule type" value="Genomic_DNA"/>
</dbReference>
<keyword evidence="2" id="KW-0472">Membrane</keyword>
<accession>A0A8J4A5S4</accession>
<dbReference type="Pfam" id="PF13828">
    <property type="entry name" value="DUF4190"/>
    <property type="match status" value="1"/>
</dbReference>
<feature type="transmembrane region" description="Helical" evidence="2">
    <location>
        <begin position="80"/>
        <end position="104"/>
    </location>
</feature>
<proteinExistence type="predicted"/>
<comment type="caution">
    <text evidence="4">The sequence shown here is derived from an EMBL/GenBank/DDBJ whole genome shotgun (WGS) entry which is preliminary data.</text>
</comment>
<evidence type="ECO:0000256" key="1">
    <source>
        <dbReference type="SAM" id="MobiDB-lite"/>
    </source>
</evidence>
<organism evidence="4 5">
    <name type="scientific">Virgisporangium ochraceum</name>
    <dbReference type="NCBI Taxonomy" id="65505"/>
    <lineage>
        <taxon>Bacteria</taxon>
        <taxon>Bacillati</taxon>
        <taxon>Actinomycetota</taxon>
        <taxon>Actinomycetes</taxon>
        <taxon>Micromonosporales</taxon>
        <taxon>Micromonosporaceae</taxon>
        <taxon>Virgisporangium</taxon>
    </lineage>
</organism>
<keyword evidence="5" id="KW-1185">Reference proteome</keyword>
<feature type="region of interest" description="Disordered" evidence="1">
    <location>
        <begin position="24"/>
        <end position="46"/>
    </location>
</feature>
<name>A0A8J4A5S4_9ACTN</name>
<dbReference type="Proteomes" id="UP000635606">
    <property type="component" value="Unassembled WGS sequence"/>
</dbReference>
<protein>
    <recommendedName>
        <fullName evidence="3">DUF4190 domain-containing protein</fullName>
    </recommendedName>
</protein>
<sequence>MVAAGYAGPQTPSTREAMIMSYGQQPGNWSDQSWPNPNQPYSDPGYQGQYPGYPQSAVPASPGYGYGYQPPAPMRQTNGLAIAAMVVSLASIVVCGFPAIVGAIMGHVARRQIRERGEDGDGMALTGVIVGWIVFALTIIGWAVYVIFFVWLVTSTPDYEPSPYSTY</sequence>
<feature type="transmembrane region" description="Helical" evidence="2">
    <location>
        <begin position="125"/>
        <end position="153"/>
    </location>
</feature>
<dbReference type="AlphaFoldDB" id="A0A8J4A5S4"/>
<evidence type="ECO:0000313" key="5">
    <source>
        <dbReference type="Proteomes" id="UP000635606"/>
    </source>
</evidence>
<feature type="compositionally biased region" description="Polar residues" evidence="1">
    <location>
        <begin position="24"/>
        <end position="41"/>
    </location>
</feature>
<feature type="domain" description="DUF4190" evidence="3">
    <location>
        <begin position="80"/>
        <end position="140"/>
    </location>
</feature>
<evidence type="ECO:0000313" key="4">
    <source>
        <dbReference type="EMBL" id="GIJ74370.1"/>
    </source>
</evidence>
<evidence type="ECO:0000259" key="3">
    <source>
        <dbReference type="Pfam" id="PF13828"/>
    </source>
</evidence>
<dbReference type="InterPro" id="IPR025241">
    <property type="entry name" value="DUF4190"/>
</dbReference>
<keyword evidence="2" id="KW-0812">Transmembrane</keyword>
<gene>
    <name evidence="4" type="ORF">Voc01_092870</name>
</gene>
<evidence type="ECO:0000256" key="2">
    <source>
        <dbReference type="SAM" id="Phobius"/>
    </source>
</evidence>
<keyword evidence="2" id="KW-1133">Transmembrane helix</keyword>